<reference evidence="6" key="1">
    <citation type="submission" date="2021-02" db="EMBL/GenBank/DDBJ databases">
        <authorList>
            <person name="Nowell W R."/>
        </authorList>
    </citation>
    <scope>NUCLEOTIDE SEQUENCE</scope>
    <source>
        <strain evidence="6">Ploen Becks lab</strain>
    </source>
</reference>
<keyword evidence="2 5" id="KW-0479">Metal-binding</keyword>
<feature type="binding site" evidence="5">
    <location>
        <position position="497"/>
    </location>
    <ligand>
        <name>Fe cation</name>
        <dbReference type="ChEBI" id="CHEBI:24875"/>
        <note>catalytic</note>
    </ligand>
</feature>
<evidence type="ECO:0000256" key="2">
    <source>
        <dbReference type="ARBA" id="ARBA00022723"/>
    </source>
</evidence>
<evidence type="ECO:0000256" key="5">
    <source>
        <dbReference type="PIRSR" id="PIRSR604294-1"/>
    </source>
</evidence>
<dbReference type="Proteomes" id="UP000663879">
    <property type="component" value="Unassembled WGS sequence"/>
</dbReference>
<dbReference type="AlphaFoldDB" id="A0A813ZMR9"/>
<sequence>MSGYGSLLRSLSKSTDKPVRAIVKGEIPKWVNGSLYRNGPGRFEFGNNRYEHLFDGQACVHKFTVQNGEVFYSNKLLETKSYQKTIENNKLFPNFGTTDKGSNIYKRFKNFFFPPETSDNVNVNILPYAQDHLYALTETHLMCKLDPKNLSINHTVNIKEHVGSIKSTIAHPHIERDGTWITMGVNPRGENGGAHYEFVRFKGGDSGRKSKHICEQAQVIASIPSSNKNGFSYFHSFAVTENYIVFLEQCLQIDFKSLIESLIKNKPRSSALISYKDMPTRIHLINKHNGNILKKKFVTDPQFTFHYINAYEKDDQILLDLSSYDSKYFNVENFSYENMKSGKLMETNMLKALARRVRIPLTKPENEKGEVYCEIKDINSDLPFELPVINYWKNNGLFYKYVYGTNHYKNPFSIIKMNVEDPREVYEFKYGQDGFHALPSEPIFVETHHPKSEDDGVLLVMVLCEKNDYLSVLDAKNLNEIARADIPEEVRGAFTFHGFFADQKNFQNIV</sequence>
<name>A0A813ZMR9_9BILA</name>
<keyword evidence="4 5" id="KW-0408">Iron</keyword>
<evidence type="ECO:0000256" key="4">
    <source>
        <dbReference type="ARBA" id="ARBA00023004"/>
    </source>
</evidence>
<comment type="cofactor">
    <cofactor evidence="5">
        <name>Fe(2+)</name>
        <dbReference type="ChEBI" id="CHEBI:29033"/>
    </cofactor>
    <text evidence="5">Binds 1 Fe(2+) ion per subunit.</text>
</comment>
<dbReference type="GO" id="GO:0042574">
    <property type="term" value="P:retinal metabolic process"/>
    <property type="evidence" value="ECO:0007669"/>
    <property type="project" value="TreeGrafter"/>
</dbReference>
<protein>
    <submittedName>
        <fullName evidence="6">Uncharacterized protein</fullName>
    </submittedName>
</protein>
<comment type="similarity">
    <text evidence="1">Belongs to the carotenoid oxygenase family.</text>
</comment>
<organism evidence="6 7">
    <name type="scientific">Brachionus calyciflorus</name>
    <dbReference type="NCBI Taxonomy" id="104777"/>
    <lineage>
        <taxon>Eukaryota</taxon>
        <taxon>Metazoa</taxon>
        <taxon>Spiralia</taxon>
        <taxon>Gnathifera</taxon>
        <taxon>Rotifera</taxon>
        <taxon>Eurotatoria</taxon>
        <taxon>Monogononta</taxon>
        <taxon>Pseudotrocha</taxon>
        <taxon>Ploima</taxon>
        <taxon>Brachionidae</taxon>
        <taxon>Brachionus</taxon>
    </lineage>
</organism>
<gene>
    <name evidence="6" type="ORF">OXX778_LOCUS11409</name>
</gene>
<dbReference type="GO" id="GO:0003834">
    <property type="term" value="F:beta-carotene 15,15'-dioxygenase activity"/>
    <property type="evidence" value="ECO:0007669"/>
    <property type="project" value="TreeGrafter"/>
</dbReference>
<feature type="binding site" evidence="5">
    <location>
        <position position="306"/>
    </location>
    <ligand>
        <name>Fe cation</name>
        <dbReference type="ChEBI" id="CHEBI:24875"/>
        <note>catalytic</note>
    </ligand>
</feature>
<dbReference type="OrthoDB" id="1069523at2759"/>
<keyword evidence="3" id="KW-0560">Oxidoreductase</keyword>
<evidence type="ECO:0000313" key="7">
    <source>
        <dbReference type="Proteomes" id="UP000663879"/>
    </source>
</evidence>
<dbReference type="EMBL" id="CAJNOC010001930">
    <property type="protein sequence ID" value="CAF0901215.1"/>
    <property type="molecule type" value="Genomic_DNA"/>
</dbReference>
<dbReference type="GO" id="GO:0046872">
    <property type="term" value="F:metal ion binding"/>
    <property type="evidence" value="ECO:0007669"/>
    <property type="project" value="UniProtKB-KW"/>
</dbReference>
<evidence type="ECO:0000256" key="1">
    <source>
        <dbReference type="ARBA" id="ARBA00006787"/>
    </source>
</evidence>
<proteinExistence type="inferred from homology"/>
<dbReference type="PANTHER" id="PTHR10543:SF24">
    <property type="entry name" value="CAROTENOID ISOMEROOXYGENASE"/>
    <property type="match status" value="1"/>
</dbReference>
<feature type="binding site" evidence="5">
    <location>
        <position position="235"/>
    </location>
    <ligand>
        <name>Fe cation</name>
        <dbReference type="ChEBI" id="CHEBI:24875"/>
        <note>catalytic</note>
    </ligand>
</feature>
<dbReference type="GO" id="GO:0016121">
    <property type="term" value="P:carotene catabolic process"/>
    <property type="evidence" value="ECO:0007669"/>
    <property type="project" value="TreeGrafter"/>
</dbReference>
<comment type="caution">
    <text evidence="6">The sequence shown here is derived from an EMBL/GenBank/DDBJ whole genome shotgun (WGS) entry which is preliminary data.</text>
</comment>
<feature type="binding site" evidence="5">
    <location>
        <position position="171"/>
    </location>
    <ligand>
        <name>Fe cation</name>
        <dbReference type="ChEBI" id="CHEBI:24875"/>
        <note>catalytic</note>
    </ligand>
</feature>
<evidence type="ECO:0000256" key="3">
    <source>
        <dbReference type="ARBA" id="ARBA00023002"/>
    </source>
</evidence>
<dbReference type="Pfam" id="PF03055">
    <property type="entry name" value="RPE65"/>
    <property type="match status" value="1"/>
</dbReference>
<dbReference type="PANTHER" id="PTHR10543">
    <property type="entry name" value="BETA-CAROTENE DIOXYGENASE"/>
    <property type="match status" value="1"/>
</dbReference>
<keyword evidence="7" id="KW-1185">Reference proteome</keyword>
<accession>A0A813ZMR9</accession>
<dbReference type="GO" id="GO:0010436">
    <property type="term" value="F:carotenoid dioxygenase activity"/>
    <property type="evidence" value="ECO:0007669"/>
    <property type="project" value="TreeGrafter"/>
</dbReference>
<dbReference type="InterPro" id="IPR004294">
    <property type="entry name" value="Carotenoid_Oase"/>
</dbReference>
<evidence type="ECO:0000313" key="6">
    <source>
        <dbReference type="EMBL" id="CAF0901215.1"/>
    </source>
</evidence>